<name>A0ABU6JYZ8_9GAMM</name>
<proteinExistence type="predicted"/>
<accession>A0ABU6JYZ8</accession>
<organism evidence="1 2">
    <name type="scientific">Brenneria populi</name>
    <dbReference type="NCBI Taxonomy" id="1505588"/>
    <lineage>
        <taxon>Bacteria</taxon>
        <taxon>Pseudomonadati</taxon>
        <taxon>Pseudomonadota</taxon>
        <taxon>Gammaproteobacteria</taxon>
        <taxon>Enterobacterales</taxon>
        <taxon>Pectobacteriaceae</taxon>
        <taxon>Brenneria</taxon>
    </lineage>
</organism>
<dbReference type="Pfam" id="PF11876">
    <property type="entry name" value="TsiV"/>
    <property type="match status" value="1"/>
</dbReference>
<sequence length="147" mass="17361">YKDPKKKEFYRKRSLQQKQAQMLAEEGDHMDFWWASEEGTTYASDYLISMVSPADWFEYVHKSVSYVRFYLPVEELKDNRQRVEALLLEFCQHLKPLYGLAGLGVQQCYARDKYQHLEYEIGQAFLAIDITNSNTWETGRDGIRSVN</sequence>
<comment type="caution">
    <text evidence="1">The sequence shown here is derived from an EMBL/GenBank/DDBJ whole genome shotgun (WGS) entry which is preliminary data.</text>
</comment>
<keyword evidence="2" id="KW-1185">Reference proteome</keyword>
<dbReference type="EMBL" id="JAYWTM010000075">
    <property type="protein sequence ID" value="MEC5345336.1"/>
    <property type="molecule type" value="Genomic_DNA"/>
</dbReference>
<feature type="non-terminal residue" evidence="1">
    <location>
        <position position="1"/>
    </location>
</feature>
<protein>
    <submittedName>
        <fullName evidence="1">Type VI immunity family protein</fullName>
    </submittedName>
</protein>
<reference evidence="1 2" key="1">
    <citation type="journal article" date="2017" name="Int. J. Syst. Evol. Microbiol.">
        <title>Brenneria populi subsp. brevivirga subsp. nov. isolated from symptomatic bark of Populus x euramericana canker, and description of Brenneria populi subsp. populi subsp. nov.</title>
        <authorList>
            <person name="Zheng M.H."/>
            <person name="Piao C.G."/>
            <person name="Xue H."/>
            <person name="Guo M.W."/>
            <person name="Li Y."/>
        </authorList>
    </citation>
    <scope>NUCLEOTIDE SEQUENCE [LARGE SCALE GENOMIC DNA]</scope>
    <source>
        <strain evidence="1 2">D9-5</strain>
    </source>
</reference>
<evidence type="ECO:0000313" key="2">
    <source>
        <dbReference type="Proteomes" id="UP001309705"/>
    </source>
</evidence>
<dbReference type="RefSeq" id="WP_327619990.1">
    <property type="nucleotide sequence ID" value="NZ_JAYWTM010000075.1"/>
</dbReference>
<gene>
    <name evidence="1" type="ORF">VSX58_22455</name>
</gene>
<evidence type="ECO:0000313" key="1">
    <source>
        <dbReference type="EMBL" id="MEC5345336.1"/>
    </source>
</evidence>
<feature type="non-terminal residue" evidence="1">
    <location>
        <position position="147"/>
    </location>
</feature>
<dbReference type="InterPro" id="IPR021815">
    <property type="entry name" value="TsiV"/>
</dbReference>
<dbReference type="Proteomes" id="UP001309705">
    <property type="component" value="Unassembled WGS sequence"/>
</dbReference>